<dbReference type="EMBL" id="CP108222">
    <property type="protein sequence ID" value="WTT18148.1"/>
    <property type="molecule type" value="Genomic_DNA"/>
</dbReference>
<organism evidence="1">
    <name type="scientific">Streptomyces sp. NBC_00093</name>
    <dbReference type="NCBI Taxonomy" id="2975649"/>
    <lineage>
        <taxon>Bacteria</taxon>
        <taxon>Bacillati</taxon>
        <taxon>Actinomycetota</taxon>
        <taxon>Actinomycetes</taxon>
        <taxon>Kitasatosporales</taxon>
        <taxon>Streptomycetaceae</taxon>
        <taxon>Streptomyces</taxon>
    </lineage>
</organism>
<evidence type="ECO:0008006" key="2">
    <source>
        <dbReference type="Google" id="ProtNLM"/>
    </source>
</evidence>
<dbReference type="GO" id="GO:0016747">
    <property type="term" value="F:acyltransferase activity, transferring groups other than amino-acyl groups"/>
    <property type="evidence" value="ECO:0007669"/>
    <property type="project" value="UniProtKB-ARBA"/>
</dbReference>
<dbReference type="Gene3D" id="3.40.47.10">
    <property type="match status" value="1"/>
</dbReference>
<proteinExistence type="predicted"/>
<sequence>MTTTTDSAVLPASPAFSVLAAATATHGTGRDGDIALPKLPGFVESAFSPLAYEVAARCLTACPGDGDRTAVALVSLAGDTTTADLASSRMVSGRVHNPLLFMQATANSVLGHMSREFGITGQMFSLSTLADPLTELLAMAELLLEEPELDRVLVLGVELGGGERVAAVHRELAAEYAEYSARPVPVLPASAGLAAAVLLGRPGDSGAPQVPVRPTATTTGRLGSIQTLFELAATHTETRESHTHAHQ</sequence>
<evidence type="ECO:0000313" key="1">
    <source>
        <dbReference type="EMBL" id="WTT18148.1"/>
    </source>
</evidence>
<dbReference type="SUPFAM" id="SSF53901">
    <property type="entry name" value="Thiolase-like"/>
    <property type="match status" value="1"/>
</dbReference>
<protein>
    <recommendedName>
        <fullName evidence="2">Beta-ketoacyl synthase N-terminal domain-containing protein</fullName>
    </recommendedName>
</protein>
<reference evidence="1" key="1">
    <citation type="submission" date="2022-10" db="EMBL/GenBank/DDBJ databases">
        <title>The complete genomes of actinobacterial strains from the NBC collection.</title>
        <authorList>
            <person name="Joergensen T.S."/>
            <person name="Alvarez Arevalo M."/>
            <person name="Sterndorff E.B."/>
            <person name="Faurdal D."/>
            <person name="Vuksanovic O."/>
            <person name="Mourched A.-S."/>
            <person name="Charusanti P."/>
            <person name="Shaw S."/>
            <person name="Blin K."/>
            <person name="Weber T."/>
        </authorList>
    </citation>
    <scope>NUCLEOTIDE SEQUENCE</scope>
    <source>
        <strain evidence="1">NBC_00093</strain>
    </source>
</reference>
<dbReference type="AlphaFoldDB" id="A0AAU2A2R9"/>
<accession>A0AAU2A2R9</accession>
<gene>
    <name evidence="1" type="ORF">OHA22_22715</name>
</gene>
<name>A0AAU2A2R9_9ACTN</name>
<dbReference type="InterPro" id="IPR016039">
    <property type="entry name" value="Thiolase-like"/>
</dbReference>